<keyword evidence="7" id="KW-0732">Signal</keyword>
<sequence>MHFSSSILTLSIILAPVYAAWRHIDPVKREMVVIPHDDAHVQFIGVEYQLATMNLSSFYNYPHTANRTEWEVMHKSLEKDDTIKEAAKANIFRVPFNFDQLFIEDSDTPVNETELDNLQSVVDKIVEKNTHTHTTEKDPVEVVKEANNKPVSKPGPSPYVVIVPEVVEGKRRLRDADKLYQFWRTIAKRFLDNNHVVFDLGLPATPDKAIAADMAQEAIRAIRRAGARRQYIFLPTDMKTLSDPLRFRIQDPSHRTLYEVDINVKCGNLHTPYRGPHRRVKKKKERAPALIRPLNKWIGKTKFRAIVRRVQTNQDCPLEVDKLFKRMKKRPDFWAGFLWIENSKDKYGTPKAKD</sequence>
<dbReference type="EMBL" id="CABFNO020001560">
    <property type="protein sequence ID" value="CAH0002568.1"/>
    <property type="molecule type" value="Genomic_DNA"/>
</dbReference>
<dbReference type="Proteomes" id="UP000754883">
    <property type="component" value="Unassembled WGS sequence"/>
</dbReference>
<gene>
    <name evidence="9" type="ORF">CBYS24578_00002121</name>
</gene>
<keyword evidence="10" id="KW-1185">Reference proteome</keyword>
<evidence type="ECO:0000256" key="6">
    <source>
        <dbReference type="RuleBase" id="RU361153"/>
    </source>
</evidence>
<comment type="caution">
    <text evidence="9">The sequence shown here is derived from an EMBL/GenBank/DDBJ whole genome shotgun (WGS) entry which is preliminary data.</text>
</comment>
<dbReference type="InterPro" id="IPR017853">
    <property type="entry name" value="GH"/>
</dbReference>
<evidence type="ECO:0000259" key="8">
    <source>
        <dbReference type="Pfam" id="PF00150"/>
    </source>
</evidence>
<proteinExistence type="inferred from homology"/>
<dbReference type="GO" id="GO:0009251">
    <property type="term" value="P:glucan catabolic process"/>
    <property type="evidence" value="ECO:0007669"/>
    <property type="project" value="TreeGrafter"/>
</dbReference>
<evidence type="ECO:0000256" key="4">
    <source>
        <dbReference type="ARBA" id="ARBA00022801"/>
    </source>
</evidence>
<dbReference type="GO" id="GO:0008810">
    <property type="term" value="F:cellulase activity"/>
    <property type="evidence" value="ECO:0007669"/>
    <property type="project" value="UniProtKB-EC"/>
</dbReference>
<feature type="signal peptide" evidence="7">
    <location>
        <begin position="1"/>
        <end position="19"/>
    </location>
</feature>
<comment type="similarity">
    <text evidence="2 6">Belongs to the glycosyl hydrolase 5 (cellulase A) family.</text>
</comment>
<dbReference type="SUPFAM" id="SSF51445">
    <property type="entry name" value="(Trans)glycosidases"/>
    <property type="match status" value="1"/>
</dbReference>
<comment type="catalytic activity">
    <reaction evidence="1">
        <text>Endohydrolysis of (1-&gt;4)-beta-D-glucosidic linkages in cellulose, lichenin and cereal beta-D-glucans.</text>
        <dbReference type="EC" id="3.2.1.4"/>
    </reaction>
</comment>
<feature type="domain" description="Glycoside hydrolase family 5" evidence="8">
    <location>
        <begin position="69"/>
        <end position="258"/>
    </location>
</feature>
<reference evidence="9 10" key="2">
    <citation type="submission" date="2021-10" db="EMBL/GenBank/DDBJ databases">
        <authorList>
            <person name="Piombo E."/>
        </authorList>
    </citation>
    <scope>NUCLEOTIDE SEQUENCE [LARGE SCALE GENOMIC DNA]</scope>
</reference>
<keyword evidence="5 6" id="KW-0326">Glycosidase</keyword>
<keyword evidence="4 6" id="KW-0378">Hydrolase</keyword>
<accession>A0A9N9UXE2</accession>
<evidence type="ECO:0000256" key="5">
    <source>
        <dbReference type="ARBA" id="ARBA00023295"/>
    </source>
</evidence>
<dbReference type="EC" id="3.2.1.4" evidence="3"/>
<dbReference type="PANTHER" id="PTHR34142">
    <property type="entry name" value="ENDO-BETA-1,4-GLUCANASE A"/>
    <property type="match status" value="1"/>
</dbReference>
<reference evidence="10" key="1">
    <citation type="submission" date="2019-06" db="EMBL/GenBank/DDBJ databases">
        <authorList>
            <person name="Broberg M."/>
        </authorList>
    </citation>
    <scope>NUCLEOTIDE SEQUENCE [LARGE SCALE GENOMIC DNA]</scope>
</reference>
<evidence type="ECO:0000256" key="7">
    <source>
        <dbReference type="SAM" id="SignalP"/>
    </source>
</evidence>
<dbReference type="InterPro" id="IPR001547">
    <property type="entry name" value="Glyco_hydro_5"/>
</dbReference>
<dbReference type="Gene3D" id="3.20.20.80">
    <property type="entry name" value="Glycosidases"/>
    <property type="match status" value="1"/>
</dbReference>
<dbReference type="Pfam" id="PF00150">
    <property type="entry name" value="Cellulase"/>
    <property type="match status" value="1"/>
</dbReference>
<dbReference type="PANTHER" id="PTHR34142:SF1">
    <property type="entry name" value="GLYCOSIDE HYDROLASE FAMILY 5 DOMAIN-CONTAINING PROTEIN"/>
    <property type="match status" value="1"/>
</dbReference>
<dbReference type="OrthoDB" id="5139538at2759"/>
<name>A0A9N9UXE2_9HYPO</name>
<organism evidence="9 10">
    <name type="scientific">Clonostachys byssicola</name>
    <dbReference type="NCBI Taxonomy" id="160290"/>
    <lineage>
        <taxon>Eukaryota</taxon>
        <taxon>Fungi</taxon>
        <taxon>Dikarya</taxon>
        <taxon>Ascomycota</taxon>
        <taxon>Pezizomycotina</taxon>
        <taxon>Sordariomycetes</taxon>
        <taxon>Hypocreomycetidae</taxon>
        <taxon>Hypocreales</taxon>
        <taxon>Bionectriaceae</taxon>
        <taxon>Clonostachys</taxon>
    </lineage>
</organism>
<protein>
    <recommendedName>
        <fullName evidence="3">cellulase</fullName>
        <ecNumber evidence="3">3.2.1.4</ecNumber>
    </recommendedName>
</protein>
<dbReference type="AlphaFoldDB" id="A0A9N9UXE2"/>
<evidence type="ECO:0000256" key="3">
    <source>
        <dbReference type="ARBA" id="ARBA00012601"/>
    </source>
</evidence>
<feature type="chain" id="PRO_5040424700" description="cellulase" evidence="7">
    <location>
        <begin position="20"/>
        <end position="354"/>
    </location>
</feature>
<evidence type="ECO:0000256" key="1">
    <source>
        <dbReference type="ARBA" id="ARBA00000966"/>
    </source>
</evidence>
<evidence type="ECO:0000313" key="10">
    <source>
        <dbReference type="Proteomes" id="UP000754883"/>
    </source>
</evidence>
<evidence type="ECO:0000313" key="9">
    <source>
        <dbReference type="EMBL" id="CAH0002568.1"/>
    </source>
</evidence>
<evidence type="ECO:0000256" key="2">
    <source>
        <dbReference type="ARBA" id="ARBA00005641"/>
    </source>
</evidence>